<gene>
    <name evidence="4" type="ORF">MPDQ_003929</name>
</gene>
<dbReference type="InterPro" id="IPR043987">
    <property type="entry name" value="CCZ1/INTU/HSP4_longin_1"/>
</dbReference>
<dbReference type="OrthoDB" id="240546at2759"/>
<dbReference type="STRING" id="5098.A0A507QHY9"/>
<evidence type="ECO:0000259" key="3">
    <source>
        <dbReference type="Pfam" id="PF19031"/>
    </source>
</evidence>
<dbReference type="Pfam" id="PF19031">
    <property type="entry name" value="Intu_longin_1"/>
    <property type="match status" value="1"/>
</dbReference>
<feature type="compositionally biased region" description="Basic residues" evidence="2">
    <location>
        <begin position="339"/>
        <end position="351"/>
    </location>
</feature>
<feature type="domain" description="CCZ1/INTU/HSP4 first Longin" evidence="3">
    <location>
        <begin position="15"/>
        <end position="118"/>
    </location>
</feature>
<name>A0A507QHY9_MONPU</name>
<evidence type="ECO:0000313" key="5">
    <source>
        <dbReference type="Proteomes" id="UP000319663"/>
    </source>
</evidence>
<dbReference type="EMBL" id="VIFY01000248">
    <property type="protein sequence ID" value="TQB68129.1"/>
    <property type="molecule type" value="Genomic_DNA"/>
</dbReference>
<dbReference type="PANTHER" id="PTHR13056">
    <property type="entry name" value="VACUOLAR FUSION PROTEIN CCZ1 HOMOLOG-RELATED"/>
    <property type="match status" value="1"/>
</dbReference>
<dbReference type="GO" id="GO:0016192">
    <property type="term" value="P:vesicle-mediated transport"/>
    <property type="evidence" value="ECO:0007669"/>
    <property type="project" value="InterPro"/>
</dbReference>
<comment type="caution">
    <text evidence="4">The sequence shown here is derived from an EMBL/GenBank/DDBJ whole genome shotgun (WGS) entry which is preliminary data.</text>
</comment>
<dbReference type="GO" id="GO:0035658">
    <property type="term" value="C:Mon1-Ccz1 complex"/>
    <property type="evidence" value="ECO:0007669"/>
    <property type="project" value="InterPro"/>
</dbReference>
<evidence type="ECO:0000256" key="2">
    <source>
        <dbReference type="SAM" id="MobiDB-lite"/>
    </source>
</evidence>
<protein>
    <recommendedName>
        <fullName evidence="3">CCZ1/INTU/HSP4 first Longin domain-containing protein</fullName>
    </recommendedName>
</protein>
<dbReference type="PANTHER" id="PTHR13056:SF0">
    <property type="entry name" value="VACUOLAR FUSION PROTEIN CCZ1 HOMOLOG-RELATED"/>
    <property type="match status" value="1"/>
</dbReference>
<sequence>MPESGFASVVPAQLSFLAIYNPLLATTDETITDQIVFYTPRSSRLRGDDSSSVKGDGQNTNEWDERLRQVGLAQGMVKLASNFSDGKAVDYVETDKSRIVLHELEKNWWILASVDLTRLPTSAARSEATSQNETQSALFQYSSREMCPPQLLLQHLIRTHSIFLLLHDFTLDGLYQRVGRSVFCGLLERFWEKFAWTWDILLSGNPAVDIFNGIKLSAGGELGIGVGEEQWGSGERAVLEDLVTRTDGLVDLVVSRFGDAPAPIEEPSLSKESNNSSNAMDGKLKWLGLDVYPQPSDGVIFAGTGAVSRPSLVQISQWMEWIYRYGDNAYGVGGDPSSTRRRRHRKIRAKQPSRDTSAVPAKTERTADSSPRQAPDRPFSPGIPRPLVTGTPEPSQDSHQKDNSNADDDNSSTGSGRWSVLPGFGTEKAKRYLTLGYGSSWSLWPQTLPSHPRVSALKNDVDGPQEEAKQKNPPTTTGTDLERDQPAEGDQAKARSDTFGSFIIGLRDEPGSFRARSYEDNTFIGKPKDGIVLRTLHIWLAASGDTTDQQKKVQVVVYAHQPFMFTFIFDPQTPFLHEPSFYHSIQHQLRPLHKPLLASTSLENIVSRISISDGVFDFKSRFSTKIHPVYDLVYDPSNLTIRSSIPNIPDLGSHQTESSDPNTPPWSRVESVNIHHRLLNTYIETRSHPDELERTYKTNRGWWVVWVRVSGDDNHQEAFVVRKASDYVSPSSQHNRTGSNSARFFRDLGGASSSSSFSGFQFSRADMAPGKLAEGLGLDARRYIESLLSLNR</sequence>
<dbReference type="Proteomes" id="UP000319663">
    <property type="component" value="Unassembled WGS sequence"/>
</dbReference>
<reference evidence="4 5" key="1">
    <citation type="submission" date="2019-06" db="EMBL/GenBank/DDBJ databases">
        <title>Wine fermentation using esterase from Monascus purpureus.</title>
        <authorList>
            <person name="Geng C."/>
            <person name="Zhang Y."/>
        </authorList>
    </citation>
    <scope>NUCLEOTIDE SEQUENCE [LARGE SCALE GENOMIC DNA]</scope>
    <source>
        <strain evidence="4">HQ1</strain>
    </source>
</reference>
<organism evidence="4 5">
    <name type="scientific">Monascus purpureus</name>
    <name type="common">Red mold</name>
    <name type="synonym">Monascus anka</name>
    <dbReference type="NCBI Taxonomy" id="5098"/>
    <lineage>
        <taxon>Eukaryota</taxon>
        <taxon>Fungi</taxon>
        <taxon>Dikarya</taxon>
        <taxon>Ascomycota</taxon>
        <taxon>Pezizomycotina</taxon>
        <taxon>Eurotiomycetes</taxon>
        <taxon>Eurotiomycetidae</taxon>
        <taxon>Eurotiales</taxon>
        <taxon>Aspergillaceae</taxon>
        <taxon>Monascus</taxon>
    </lineage>
</organism>
<feature type="region of interest" description="Disordered" evidence="2">
    <location>
        <begin position="330"/>
        <end position="422"/>
    </location>
</feature>
<keyword evidence="5" id="KW-1185">Reference proteome</keyword>
<feature type="region of interest" description="Disordered" evidence="2">
    <location>
        <begin position="454"/>
        <end position="494"/>
    </location>
</feature>
<proteinExistence type="inferred from homology"/>
<feature type="compositionally biased region" description="Basic and acidic residues" evidence="2">
    <location>
        <begin position="480"/>
        <end position="494"/>
    </location>
</feature>
<evidence type="ECO:0000313" key="4">
    <source>
        <dbReference type="EMBL" id="TQB68129.1"/>
    </source>
</evidence>
<dbReference type="InterPro" id="IPR013176">
    <property type="entry name" value="Ccz1"/>
</dbReference>
<accession>A0A507QHY9</accession>
<comment type="similarity">
    <text evidence="1">Belongs to the CCZ1 family.</text>
</comment>
<evidence type="ECO:0000256" key="1">
    <source>
        <dbReference type="ARBA" id="ARBA00005352"/>
    </source>
</evidence>
<dbReference type="AlphaFoldDB" id="A0A507QHY9"/>